<feature type="domain" description="PAC" evidence="10">
    <location>
        <begin position="374"/>
        <end position="426"/>
    </location>
</feature>
<protein>
    <recommendedName>
        <fullName evidence="2">diguanylate cyclase</fullName>
        <ecNumber evidence="2">2.7.7.65</ecNumber>
    </recommendedName>
</protein>
<dbReference type="PROSITE" id="PS50113">
    <property type="entry name" value="PAC"/>
    <property type="match status" value="1"/>
</dbReference>
<comment type="subcellular location">
    <subcellularLocation>
        <location evidence="1">Cell membrane</location>
        <topology evidence="1">Multi-pass membrane protein</topology>
    </subcellularLocation>
</comment>
<dbReference type="SUPFAM" id="SSF55785">
    <property type="entry name" value="PYP-like sensor domain (PAS domain)"/>
    <property type="match status" value="1"/>
</dbReference>
<dbReference type="PROSITE" id="PS50112">
    <property type="entry name" value="PAS"/>
    <property type="match status" value="1"/>
</dbReference>
<dbReference type="Gene3D" id="3.30.70.270">
    <property type="match status" value="1"/>
</dbReference>
<dbReference type="InterPro" id="IPR035965">
    <property type="entry name" value="PAS-like_dom_sf"/>
</dbReference>
<gene>
    <name evidence="12" type="ORF">ACFONA_00355</name>
</gene>
<dbReference type="Gene3D" id="3.30.450.20">
    <property type="entry name" value="PAS domain"/>
    <property type="match status" value="1"/>
</dbReference>
<dbReference type="CDD" id="cd00130">
    <property type="entry name" value="PAS"/>
    <property type="match status" value="1"/>
</dbReference>
<evidence type="ECO:0000256" key="5">
    <source>
        <dbReference type="ARBA" id="ARBA00022989"/>
    </source>
</evidence>
<evidence type="ECO:0000256" key="4">
    <source>
        <dbReference type="ARBA" id="ARBA00022692"/>
    </source>
</evidence>
<dbReference type="InterPro" id="IPR000160">
    <property type="entry name" value="GGDEF_dom"/>
</dbReference>
<dbReference type="CDD" id="cd01949">
    <property type="entry name" value="GGDEF"/>
    <property type="match status" value="1"/>
</dbReference>
<keyword evidence="12" id="KW-0808">Transferase</keyword>
<dbReference type="NCBIfam" id="TIGR00229">
    <property type="entry name" value="sensory_box"/>
    <property type="match status" value="1"/>
</dbReference>
<dbReference type="InterPro" id="IPR000700">
    <property type="entry name" value="PAS-assoc_C"/>
</dbReference>
<comment type="catalytic activity">
    <reaction evidence="7">
        <text>2 GTP = 3',3'-c-di-GMP + 2 diphosphate</text>
        <dbReference type="Rhea" id="RHEA:24898"/>
        <dbReference type="ChEBI" id="CHEBI:33019"/>
        <dbReference type="ChEBI" id="CHEBI:37565"/>
        <dbReference type="ChEBI" id="CHEBI:58805"/>
        <dbReference type="EC" id="2.7.7.65"/>
    </reaction>
</comment>
<feature type="domain" description="GGDEF" evidence="11">
    <location>
        <begin position="458"/>
        <end position="589"/>
    </location>
</feature>
<dbReference type="InterPro" id="IPR013656">
    <property type="entry name" value="PAS_4"/>
</dbReference>
<dbReference type="EMBL" id="JBHRXP010000001">
    <property type="protein sequence ID" value="MFC3578602.1"/>
    <property type="molecule type" value="Genomic_DNA"/>
</dbReference>
<comment type="caution">
    <text evidence="12">The sequence shown here is derived from an EMBL/GenBank/DDBJ whole genome shotgun (WGS) entry which is preliminary data.</text>
</comment>
<evidence type="ECO:0000256" key="1">
    <source>
        <dbReference type="ARBA" id="ARBA00004651"/>
    </source>
</evidence>
<dbReference type="Pfam" id="PF00990">
    <property type="entry name" value="GGDEF"/>
    <property type="match status" value="1"/>
</dbReference>
<evidence type="ECO:0000256" key="6">
    <source>
        <dbReference type="ARBA" id="ARBA00023136"/>
    </source>
</evidence>
<dbReference type="PANTHER" id="PTHR45138">
    <property type="entry name" value="REGULATORY COMPONENTS OF SENSORY TRANSDUCTION SYSTEM"/>
    <property type="match status" value="1"/>
</dbReference>
<dbReference type="SMART" id="SM00091">
    <property type="entry name" value="PAS"/>
    <property type="match status" value="1"/>
</dbReference>
<keyword evidence="5 8" id="KW-1133">Transmembrane helix</keyword>
<feature type="transmembrane region" description="Helical" evidence="8">
    <location>
        <begin position="228"/>
        <end position="247"/>
    </location>
</feature>
<evidence type="ECO:0000259" key="10">
    <source>
        <dbReference type="PROSITE" id="PS50113"/>
    </source>
</evidence>
<reference evidence="13" key="1">
    <citation type="journal article" date="2019" name="Int. J. Syst. Evol. Microbiol.">
        <title>The Global Catalogue of Microorganisms (GCM) 10K type strain sequencing project: providing services to taxonomists for standard genome sequencing and annotation.</title>
        <authorList>
            <consortium name="The Broad Institute Genomics Platform"/>
            <consortium name="The Broad Institute Genome Sequencing Center for Infectious Disease"/>
            <person name="Wu L."/>
            <person name="Ma J."/>
        </authorList>
    </citation>
    <scope>NUCLEOTIDE SEQUENCE [LARGE SCALE GENOMIC DNA]</scope>
    <source>
        <strain evidence="13">KCTC 42739</strain>
    </source>
</reference>
<dbReference type="SUPFAM" id="SSF55073">
    <property type="entry name" value="Nucleotide cyclase"/>
    <property type="match status" value="1"/>
</dbReference>
<dbReference type="NCBIfam" id="TIGR00254">
    <property type="entry name" value="GGDEF"/>
    <property type="match status" value="1"/>
</dbReference>
<dbReference type="InterPro" id="IPR001610">
    <property type="entry name" value="PAC"/>
</dbReference>
<feature type="domain" description="PAS" evidence="9">
    <location>
        <begin position="300"/>
        <end position="370"/>
    </location>
</feature>
<feature type="transmembrane region" description="Helical" evidence="8">
    <location>
        <begin position="114"/>
        <end position="141"/>
    </location>
</feature>
<evidence type="ECO:0000256" key="3">
    <source>
        <dbReference type="ARBA" id="ARBA00022475"/>
    </source>
</evidence>
<dbReference type="Pfam" id="PF05231">
    <property type="entry name" value="MASE1"/>
    <property type="match status" value="1"/>
</dbReference>
<dbReference type="SMART" id="SM00086">
    <property type="entry name" value="PAC"/>
    <property type="match status" value="1"/>
</dbReference>
<dbReference type="InterPro" id="IPR050469">
    <property type="entry name" value="Diguanylate_Cyclase"/>
</dbReference>
<dbReference type="PROSITE" id="PS50887">
    <property type="entry name" value="GGDEF"/>
    <property type="match status" value="1"/>
</dbReference>
<dbReference type="InterPro" id="IPR043128">
    <property type="entry name" value="Rev_trsase/Diguanyl_cyclase"/>
</dbReference>
<evidence type="ECO:0000256" key="2">
    <source>
        <dbReference type="ARBA" id="ARBA00012528"/>
    </source>
</evidence>
<evidence type="ECO:0000259" key="11">
    <source>
        <dbReference type="PROSITE" id="PS50887"/>
    </source>
</evidence>
<dbReference type="InterPro" id="IPR029787">
    <property type="entry name" value="Nucleotide_cyclase"/>
</dbReference>
<evidence type="ECO:0000256" key="8">
    <source>
        <dbReference type="SAM" id="Phobius"/>
    </source>
</evidence>
<evidence type="ECO:0000259" key="9">
    <source>
        <dbReference type="PROSITE" id="PS50112"/>
    </source>
</evidence>
<keyword evidence="13" id="KW-1185">Reference proteome</keyword>
<name>A0ABV7SQS9_9SPHN</name>
<evidence type="ECO:0000313" key="12">
    <source>
        <dbReference type="EMBL" id="MFC3578602.1"/>
    </source>
</evidence>
<keyword evidence="4 8" id="KW-0812">Transmembrane</keyword>
<evidence type="ECO:0000256" key="7">
    <source>
        <dbReference type="ARBA" id="ARBA00034247"/>
    </source>
</evidence>
<organism evidence="12 13">
    <name type="scientific">Sphingomonas hylomeconis</name>
    <dbReference type="NCBI Taxonomy" id="1395958"/>
    <lineage>
        <taxon>Bacteria</taxon>
        <taxon>Pseudomonadati</taxon>
        <taxon>Pseudomonadota</taxon>
        <taxon>Alphaproteobacteria</taxon>
        <taxon>Sphingomonadales</taxon>
        <taxon>Sphingomonadaceae</taxon>
        <taxon>Sphingomonas</taxon>
    </lineage>
</organism>
<keyword evidence="12" id="KW-0548">Nucleotidyltransferase</keyword>
<feature type="transmembrane region" description="Helical" evidence="8">
    <location>
        <begin position="267"/>
        <end position="287"/>
    </location>
</feature>
<dbReference type="InterPro" id="IPR007895">
    <property type="entry name" value="MASE1"/>
</dbReference>
<dbReference type="InterPro" id="IPR000014">
    <property type="entry name" value="PAS"/>
</dbReference>
<accession>A0ABV7SQS9</accession>
<dbReference type="Pfam" id="PF08448">
    <property type="entry name" value="PAS_4"/>
    <property type="match status" value="1"/>
</dbReference>
<dbReference type="Proteomes" id="UP001595713">
    <property type="component" value="Unassembled WGS sequence"/>
</dbReference>
<keyword evidence="6 8" id="KW-0472">Membrane</keyword>
<proteinExistence type="predicted"/>
<dbReference type="EC" id="2.7.7.65" evidence="2"/>
<dbReference type="GO" id="GO:0052621">
    <property type="term" value="F:diguanylate cyclase activity"/>
    <property type="evidence" value="ECO:0007669"/>
    <property type="project" value="UniProtKB-EC"/>
</dbReference>
<sequence length="589" mass="62992">MTRPMFPVRAILVGLAFFLAAAASIRFTRFDGGVAFIWVANALLIVELSLRRPADWPAPLFFSALASAAATTLFGIGIAAAPGITLAMMLEAAGAAWLLQRLRGGRLDLGSMEGFVVFAVAAGLVAPAAGAFGGAAIVSMFTTTAFWSNWLHWYLGHALGNILLAPILVLILTGDLLREFRRLRPRRRIEAGGLCLAMVLTSAVVFAQSVLPLLFLPLWPMMIAAFRFGRIGSAVSIVLLALVGGALTMADSGPVQLIHASSGGKALFFQFYLVVTAFMTLPVAAVLQQSATLFRALRESEARYRLIADGSSDVIINLDRSGRIRYVSPSITDLSGYDPATLIGSDAAGLVLAEDRADLEAIQRRALADPGATFILEYRSITAGGATIWCETHTRGVTDDQGRVIGSVSQIRDITHHKIVEAELSLAAKTDTLTGIGNRRAFDEMLDQRIDDVSAGRGVGCCAILDLDFFKRVNDVHGHDAGDRVLRAFADVAAATIREGDLIARLGGEEFGVILWGADLAEARSVCERLRREVEDLSIATRAGATIGVTFSGGIARIASGLRDDIVRRADEALYRAKHSGRNRLAFAL</sequence>
<keyword evidence="3" id="KW-1003">Cell membrane</keyword>
<evidence type="ECO:0000313" key="13">
    <source>
        <dbReference type="Proteomes" id="UP001595713"/>
    </source>
</evidence>
<feature type="transmembrane region" description="Helical" evidence="8">
    <location>
        <begin position="32"/>
        <end position="50"/>
    </location>
</feature>
<dbReference type="SMART" id="SM00267">
    <property type="entry name" value="GGDEF"/>
    <property type="match status" value="1"/>
</dbReference>
<dbReference type="PANTHER" id="PTHR45138:SF9">
    <property type="entry name" value="DIGUANYLATE CYCLASE DGCM-RELATED"/>
    <property type="match status" value="1"/>
</dbReference>
<feature type="transmembrane region" description="Helical" evidence="8">
    <location>
        <begin position="153"/>
        <end position="173"/>
    </location>
</feature>
<feature type="transmembrane region" description="Helical" evidence="8">
    <location>
        <begin position="194"/>
        <end position="216"/>
    </location>
</feature>